<reference evidence="1" key="1">
    <citation type="journal article" date="2019" name="G3 (Bethesda)">
        <title>Genome Assemblies of Two Rare Opportunistic Yeast Pathogens: Diutina rugosa (syn. Candida rugosa) and Trichomonascus ciferrii (syn. Candida ciferrii).</title>
        <authorList>
            <person name="Mixao V."/>
            <person name="Saus E."/>
            <person name="Hansen A.P."/>
            <person name="Lass-Florl C."/>
            <person name="Gabaldon T."/>
        </authorList>
    </citation>
    <scope>NUCLEOTIDE SEQUENCE</scope>
    <source>
        <strain evidence="1">CBS 4856</strain>
    </source>
</reference>
<dbReference type="AlphaFoldDB" id="A0A642V1W3"/>
<sequence>MESILSQYLLKQTSLRDFLPFKKFCELVAPPGSHNASIIKTKQLRLIYHALLNQDYDRQSEIEENLEGFLQQLRETELEQKTSNEEITNSSYNEINGYTKTTTIADPQLLKDLVEQLTDELQSRTSDLEGEIEQDREDIEQFVDSFNDLRYSSQTITDAVESATRELDDLHELINQQKT</sequence>
<dbReference type="Proteomes" id="UP000761534">
    <property type="component" value="Unassembled WGS sequence"/>
</dbReference>
<name>A0A642V1W3_9ASCO</name>
<protein>
    <submittedName>
        <fullName evidence="1">Uncharacterized protein</fullName>
    </submittedName>
</protein>
<evidence type="ECO:0000313" key="2">
    <source>
        <dbReference type="Proteomes" id="UP000761534"/>
    </source>
</evidence>
<organism evidence="1 2">
    <name type="scientific">Trichomonascus ciferrii</name>
    <dbReference type="NCBI Taxonomy" id="44093"/>
    <lineage>
        <taxon>Eukaryota</taxon>
        <taxon>Fungi</taxon>
        <taxon>Dikarya</taxon>
        <taxon>Ascomycota</taxon>
        <taxon>Saccharomycotina</taxon>
        <taxon>Dipodascomycetes</taxon>
        <taxon>Dipodascales</taxon>
        <taxon>Trichomonascaceae</taxon>
        <taxon>Trichomonascus</taxon>
        <taxon>Trichomonascus ciferrii complex</taxon>
    </lineage>
</organism>
<proteinExistence type="predicted"/>
<dbReference type="EMBL" id="SWFS01000307">
    <property type="protein sequence ID" value="KAA8910575.1"/>
    <property type="molecule type" value="Genomic_DNA"/>
</dbReference>
<gene>
    <name evidence="1" type="ORF">TRICI_004099</name>
</gene>
<dbReference type="VEuPathDB" id="FungiDB:TRICI_004099"/>
<accession>A0A642V1W3</accession>
<comment type="caution">
    <text evidence="1">The sequence shown here is derived from an EMBL/GenBank/DDBJ whole genome shotgun (WGS) entry which is preliminary data.</text>
</comment>
<evidence type="ECO:0000313" key="1">
    <source>
        <dbReference type="EMBL" id="KAA8910575.1"/>
    </source>
</evidence>
<keyword evidence="2" id="KW-1185">Reference proteome</keyword>